<dbReference type="GO" id="GO:0030036">
    <property type="term" value="P:actin cytoskeleton organization"/>
    <property type="evidence" value="ECO:0007669"/>
    <property type="project" value="InterPro"/>
</dbReference>
<dbReference type="GO" id="GO:0031267">
    <property type="term" value="F:small GTPase binding"/>
    <property type="evidence" value="ECO:0007669"/>
    <property type="project" value="InterPro"/>
</dbReference>
<dbReference type="Gene3D" id="1.10.238.150">
    <property type="entry name" value="Formin, FH3 diaphanous domain"/>
    <property type="match status" value="1"/>
</dbReference>
<reference evidence="4" key="1">
    <citation type="journal article" date="2023" name="G3 (Bethesda)">
        <title>A reference genome for the long-term kleptoplast-retaining sea slug Elysia crispata morphotype clarki.</title>
        <authorList>
            <person name="Eastman K.E."/>
            <person name="Pendleton A.L."/>
            <person name="Shaikh M.A."/>
            <person name="Suttiyut T."/>
            <person name="Ogas R."/>
            <person name="Tomko P."/>
            <person name="Gavelis G."/>
            <person name="Widhalm J.R."/>
            <person name="Wisecaver J.H."/>
        </authorList>
    </citation>
    <scope>NUCLEOTIDE SEQUENCE</scope>
    <source>
        <strain evidence="4">ECLA1</strain>
    </source>
</reference>
<name>A0AAE1D5T6_9GAST</name>
<dbReference type="PANTHER" id="PTHR46345">
    <property type="entry name" value="INVERTED FORMIN-2"/>
    <property type="match status" value="1"/>
</dbReference>
<sequence>MVSRTPEAWRTGKPGYLSCPNTEEKETMKRFFMAPGTDQDVTVSSQEMERHLDDCDPQTCVLYSHSPSVQVYFALRNRLEKSSEAWLKEFVSLDGLESLLSSLCHMVGPKFSGFSDAILQIDCLSCIRAVLNSPVGMDALVASPQGLKKLLKGVDLANTLPRKHVIEILSVVCLYSQHAFKTLLEAMDEHKREIHMYHRFSFIVNELKLAETVPHKTAVLTLINSIICNTLEQQARCRIRNEFIGLTLLDIMAFLQREDTDEDLSIQLQVFQDKKHEDEVSIDLNSSVDLSSPQDLADAIQTRVFGSAKMVSFVNILQDLLAVETSNKQKSDLRWQIIESHIHHIVHAVDNVSSLCSMEAETLCQVIESASKDGYHKVEVGFPTPQNSGNQCSGGGDVSTATKKLSCKTGSTSGHSERRGMVTPMTPADSGYIGCEDKLSPSVEINEARKMTSSRNASPVQMNLRPLISINTNAKDFNNDSGLKFNSKNIAASITNRKPVSLYDNMSPEKGFMPAKMSAQTKYACDKYKQLTLNNLNTLTGGYGPDVPAVTISDTTKMLRNPSLVLRNIQLPPDGRDQNVLAAIPKHQSYDVNTMIFPSSIMKNLKWIKLDETVVDLFPHSLWACTNIQRLKLQPDFKKVEDMFKETSGNGDNLETPLLSNETRVRLNLFLNRLEEEPTELVRRLLRMEGPSLSLPFIKHLVDILPEQAEVKLLKQYNGNLLELGPAEQFVLHLADLPDYNVLVTGHLRRAEFGVTAPHLHCVLGSMLDVSRAILCSEGLREVLLLVLRLGNFLNQGQFNGYAGGFTLSSLKRLADVKSNESGQNLVHFLVSVVESGDERLFSFLTEIPRLEKASSSSPADIKDEFDKLNTRINSFVRQLSGTNTIIREGFDGFLEEVKSEFRELQGQITELKYQSQRLSEFFCESDGFELQNCFRSLLHFFKELRRCRHEIHMLWKQKDLSTKRSNVFKQQLARKNNAIQFGQKVVANSSAMDMKPLLVEEMLTELHRGNFSPAPPDIPISNLSPGTHVNLISDPDRVVNPSDEVDGKTIDAAPEVPDKEKHKKSEARGRDGMTTPDRDLNPMELSRISVIGTPMMNRPSSDAFDDELTLAALDPQPPHVAGPVRNLQKVQAVSTLEMRAPPALPLQNSLVRVAGKHIKSHHRSRSDLGESMNGSSKWIRYQHQLRNELHAPLARPESSMTLATLNLESAGPRIPLSHLGRPVALVPGPTIAMPSCVDATEDLEPQEFVRGGKRGERKSGTLSNFLTKISKRVLRQKNTSEQNLGKGMGARTRDSNSGSEDSHSQDGSEKHAWPGESKGGQKIKLKSGSTAGKVASKSKYKVDEKENIHNDINPFDRQKKNPIRLSNRFKSKVTK</sequence>
<dbReference type="InterPro" id="IPR014768">
    <property type="entry name" value="GBD/FH3_dom"/>
</dbReference>
<evidence type="ECO:0000313" key="5">
    <source>
        <dbReference type="Proteomes" id="UP001283361"/>
    </source>
</evidence>
<protein>
    <recommendedName>
        <fullName evidence="6">Inverted formin-2</fullName>
    </recommendedName>
</protein>
<evidence type="ECO:0000313" key="4">
    <source>
        <dbReference type="EMBL" id="KAK3757543.1"/>
    </source>
</evidence>
<dbReference type="Pfam" id="PF06371">
    <property type="entry name" value="Drf_GBD"/>
    <property type="match status" value="1"/>
</dbReference>
<feature type="compositionally biased region" description="Polar residues" evidence="1">
    <location>
        <begin position="405"/>
        <end position="414"/>
    </location>
</feature>
<dbReference type="SMART" id="SM01140">
    <property type="entry name" value="Drf_GBD"/>
    <property type="match status" value="1"/>
</dbReference>
<evidence type="ECO:0008006" key="6">
    <source>
        <dbReference type="Google" id="ProtNLM"/>
    </source>
</evidence>
<gene>
    <name evidence="4" type="ORF">RRG08_032711</name>
</gene>
<dbReference type="PROSITE" id="PS51444">
    <property type="entry name" value="FH2"/>
    <property type="match status" value="1"/>
</dbReference>
<feature type="region of interest" description="Disordered" evidence="1">
    <location>
        <begin position="1043"/>
        <end position="1081"/>
    </location>
</feature>
<dbReference type="Pfam" id="PF02181">
    <property type="entry name" value="FH2"/>
    <property type="match status" value="1"/>
</dbReference>
<dbReference type="PANTHER" id="PTHR46345:SF8">
    <property type="entry name" value="FORMIN 3, ISOFORM B"/>
    <property type="match status" value="1"/>
</dbReference>
<accession>A0AAE1D5T6</accession>
<evidence type="ECO:0000259" key="3">
    <source>
        <dbReference type="PROSITE" id="PS51444"/>
    </source>
</evidence>
<feature type="region of interest" description="Disordered" evidence="1">
    <location>
        <begin position="1250"/>
        <end position="1376"/>
    </location>
</feature>
<evidence type="ECO:0000256" key="1">
    <source>
        <dbReference type="SAM" id="MobiDB-lite"/>
    </source>
</evidence>
<dbReference type="SMART" id="SM00498">
    <property type="entry name" value="FH2"/>
    <property type="match status" value="1"/>
</dbReference>
<dbReference type="Pfam" id="PF06367">
    <property type="entry name" value="Drf_FH3"/>
    <property type="match status" value="1"/>
</dbReference>
<feature type="domain" description="GBD/FH3" evidence="2">
    <location>
        <begin position="3"/>
        <end position="353"/>
    </location>
</feature>
<dbReference type="SMART" id="SM01139">
    <property type="entry name" value="Drf_FH3"/>
    <property type="match status" value="1"/>
</dbReference>
<dbReference type="InterPro" id="IPR010472">
    <property type="entry name" value="FH3_dom"/>
</dbReference>
<dbReference type="SUPFAM" id="SSF48371">
    <property type="entry name" value="ARM repeat"/>
    <property type="match status" value="1"/>
</dbReference>
<keyword evidence="5" id="KW-1185">Reference proteome</keyword>
<comment type="caution">
    <text evidence="4">The sequence shown here is derived from an EMBL/GenBank/DDBJ whole genome shotgun (WGS) entry which is preliminary data.</text>
</comment>
<dbReference type="Gene3D" id="1.20.58.2220">
    <property type="entry name" value="Formin, FH2 domain"/>
    <property type="match status" value="1"/>
</dbReference>
<feature type="domain" description="FH2" evidence="3">
    <location>
        <begin position="592"/>
        <end position="971"/>
    </location>
</feature>
<dbReference type="Gene3D" id="1.25.10.10">
    <property type="entry name" value="Leucine-rich Repeat Variant"/>
    <property type="match status" value="1"/>
</dbReference>
<feature type="compositionally biased region" description="Basic and acidic residues" evidence="1">
    <location>
        <begin position="1301"/>
        <end position="1314"/>
    </location>
</feature>
<proteinExistence type="predicted"/>
<dbReference type="GO" id="GO:0003779">
    <property type="term" value="F:actin binding"/>
    <property type="evidence" value="ECO:0007669"/>
    <property type="project" value="InterPro"/>
</dbReference>
<feature type="compositionally biased region" description="Basic and acidic residues" evidence="1">
    <location>
        <begin position="1341"/>
        <end position="1360"/>
    </location>
</feature>
<dbReference type="InterPro" id="IPR010473">
    <property type="entry name" value="GTPase-bd"/>
</dbReference>
<dbReference type="PROSITE" id="PS51232">
    <property type="entry name" value="GBD_FH3"/>
    <property type="match status" value="1"/>
</dbReference>
<dbReference type="InterPro" id="IPR016024">
    <property type="entry name" value="ARM-type_fold"/>
</dbReference>
<dbReference type="Proteomes" id="UP001283361">
    <property type="component" value="Unassembled WGS sequence"/>
</dbReference>
<evidence type="ECO:0000259" key="2">
    <source>
        <dbReference type="PROSITE" id="PS51232"/>
    </source>
</evidence>
<organism evidence="4 5">
    <name type="scientific">Elysia crispata</name>
    <name type="common">lettuce slug</name>
    <dbReference type="NCBI Taxonomy" id="231223"/>
    <lineage>
        <taxon>Eukaryota</taxon>
        <taxon>Metazoa</taxon>
        <taxon>Spiralia</taxon>
        <taxon>Lophotrochozoa</taxon>
        <taxon>Mollusca</taxon>
        <taxon>Gastropoda</taxon>
        <taxon>Heterobranchia</taxon>
        <taxon>Euthyneura</taxon>
        <taxon>Panpulmonata</taxon>
        <taxon>Sacoglossa</taxon>
        <taxon>Placobranchoidea</taxon>
        <taxon>Plakobranchidae</taxon>
        <taxon>Elysia</taxon>
    </lineage>
</organism>
<feature type="region of interest" description="Disordered" evidence="1">
    <location>
        <begin position="405"/>
        <end position="427"/>
    </location>
</feature>
<dbReference type="InterPro" id="IPR042201">
    <property type="entry name" value="FH2_Formin_sf"/>
</dbReference>
<feature type="compositionally biased region" description="Basic and acidic residues" evidence="1">
    <location>
        <begin position="1067"/>
        <end position="1081"/>
    </location>
</feature>
<dbReference type="InterPro" id="IPR015425">
    <property type="entry name" value="FH2_Formin"/>
</dbReference>
<dbReference type="SUPFAM" id="SSF101447">
    <property type="entry name" value="Formin homology 2 domain (FH2 domain)"/>
    <property type="match status" value="1"/>
</dbReference>
<dbReference type="EMBL" id="JAWDGP010005359">
    <property type="protein sequence ID" value="KAK3757543.1"/>
    <property type="molecule type" value="Genomic_DNA"/>
</dbReference>
<dbReference type="InterPro" id="IPR011989">
    <property type="entry name" value="ARM-like"/>
</dbReference>